<proteinExistence type="predicted"/>
<evidence type="ECO:0000313" key="1">
    <source>
        <dbReference type="EMBL" id="TWR26981.1"/>
    </source>
</evidence>
<gene>
    <name evidence="1" type="ORF">FPZ42_08070</name>
</gene>
<keyword evidence="2" id="KW-1185">Reference proteome</keyword>
<dbReference type="Proteomes" id="UP000318010">
    <property type="component" value="Unassembled WGS sequence"/>
</dbReference>
<protein>
    <recommendedName>
        <fullName evidence="3">CHAT domain-containing protein</fullName>
    </recommendedName>
</protein>
<reference evidence="1 2" key="1">
    <citation type="submission" date="2019-07" db="EMBL/GenBank/DDBJ databases">
        <authorList>
            <person name="Kim J."/>
        </authorList>
    </citation>
    <scope>NUCLEOTIDE SEQUENCE [LARGE SCALE GENOMIC DNA]</scope>
    <source>
        <strain evidence="1 2">MJ1a</strain>
    </source>
</reference>
<dbReference type="OrthoDB" id="1382807at2"/>
<name>A0A563U6K1_9SPHI</name>
<organism evidence="1 2">
    <name type="scientific">Mucilaginibacter achroorhodeus</name>
    <dbReference type="NCBI Taxonomy" id="2599294"/>
    <lineage>
        <taxon>Bacteria</taxon>
        <taxon>Pseudomonadati</taxon>
        <taxon>Bacteroidota</taxon>
        <taxon>Sphingobacteriia</taxon>
        <taxon>Sphingobacteriales</taxon>
        <taxon>Sphingobacteriaceae</taxon>
        <taxon>Mucilaginibacter</taxon>
    </lineage>
</organism>
<dbReference type="EMBL" id="VOEI01000002">
    <property type="protein sequence ID" value="TWR26981.1"/>
    <property type="molecule type" value="Genomic_DNA"/>
</dbReference>
<dbReference type="RefSeq" id="WP_146270157.1">
    <property type="nucleotide sequence ID" value="NZ_VOEI01000002.1"/>
</dbReference>
<evidence type="ECO:0008006" key="3">
    <source>
        <dbReference type="Google" id="ProtNLM"/>
    </source>
</evidence>
<comment type="caution">
    <text evidence="1">The sequence shown here is derived from an EMBL/GenBank/DDBJ whole genome shotgun (WGS) entry which is preliminary data.</text>
</comment>
<accession>A0A563U6K1</accession>
<sequence length="1504" mass="170785">MSKITLTQVIEIEVRASDLLNPFNDLFDRTNVTAIIDNAIKDKYKGEVEYDQNGGKLVSALLELNKIYGDQVSEISEILKQTGLNTSDLIERIIASANYYYLTVIKEQHSQQQKDSDGRIEDINSLAKGKFKNMNGASVAATDVSDSVNDAANEIISLLLKLDLSVREQTPIIEAKVTKQLQRALQVASILNAMKTNFDEFKFETASIELDLDTITFKKTPGNYFAIKAANRMRQRSLITEFFVTATKFPRKPINKPFYKLDKGTIEYNSGTSKDQTGLDMLIQSDFLTFHFHLHLIKIDYSDHLLVSDLFKLFEHVRVYFFSFDVDAIIDSATASQNYQDIPFKINIVHLVSFLTQESGLPAEFVQRFVDGLSQPLSQSMDVWAKPFIKIGDDFLFLVATVGGHLAYQFDRIIDGFISKANQLKHFKNLLELELNTLEEKHKYTFNQIDFKEISDQLNTDGLLIYQSLKHLVVMELCLIKFPLEAEATAEQMVHFFERGNVLRSNIGIVQQNIKQLTGLDQIKITGILVTNHPVFSGMVLDQFPVLDAILLQNYLDTGKYTRAIFVAGAGKVDSEALSSYPYYHDDETFDANFLSFAYQPAPVYELQKNMHMENFKISPGDATPIVFSQHPEMQSLRDSMNNLVFELEDCLKQLYYFNTDYEKDPEGKRLITQRIDFLTPLTFSYFSVDKTNRNSRMTLLSNFKKVGIDGMVQLVNNLLNLSRKVAKKGFKEDKPAGLPPIDHERATKQWDEVNEKLTAGGPVSPSTFQFTHDLSDEDRDNLIRHLFSLAAAFGPGIYTEEQINDLYILVTIISGLAAGLEHFEKEVYTLFLNLMDLLNYNGHYQKARDFSEEALAYSFNYERVPLLGWLVQFKCFAKQKSVHDAAFYGGAYFAALNALSVVKEHQVFDGFYNAMLFFRNFGFNDMADNFFQSLNSMPLKSYQRQQITLSYLNSKLEDIDGLQGYMQLAEDFLTNNILQITEHGQQGALPWTALIYNLVNIESRGHITIPASLKVFLAEFEKVIDPTTLKNMQGQFFPNEETSVDLLKDSLNKALETRSTEDYAAEITALQLLANNVASLSVDPLHIDNLLLCGLVINDQTLNFHQKVISETLEFITKADGKSFSENYGTELIKSIPIKSGQVITWIFEFDNKVYALYIDENKGSAIEKLSNWDIKAMRDWLNKLPDYYFDEKNGYPINQQEGDYIDDLKELEFSRLNCPFPYEELLVYYSFDLAAYPPNLLEIPVDQTKPENIEQHEVRVQDHIKEQPYDFIGFHKPVTNIISLEYFSAHSSLLTKKVSELSVACWVPIVDEDMVLFIAENTLRPVIEGKYNTAIQTTIYPKPALNALINVFVAHGAKTVTGFRSVHTRGQNAGHALINESGVARVFGTGFIAVIFICDSGAMTKDIFNQKLISLVHEILSFGYQAVVAPAWRFNPAITGIWLDSFLESLKSGNRLAFAVQQANQISAKKGFDEYFGFYSPRGWAAMHLYGNPNIVFDDDGH</sequence>
<evidence type="ECO:0000313" key="2">
    <source>
        <dbReference type="Proteomes" id="UP000318010"/>
    </source>
</evidence>